<evidence type="ECO:0000313" key="2">
    <source>
        <dbReference type="EMBL" id="TQB69761.1"/>
    </source>
</evidence>
<evidence type="ECO:0000313" key="3">
    <source>
        <dbReference type="Proteomes" id="UP000319663"/>
    </source>
</evidence>
<comment type="caution">
    <text evidence="2">The sequence shown here is derived from an EMBL/GenBank/DDBJ whole genome shotgun (WGS) entry which is preliminary data.</text>
</comment>
<organism evidence="2 3">
    <name type="scientific">Monascus purpureus</name>
    <name type="common">Red mold</name>
    <name type="synonym">Monascus anka</name>
    <dbReference type="NCBI Taxonomy" id="5098"/>
    <lineage>
        <taxon>Eukaryota</taxon>
        <taxon>Fungi</taxon>
        <taxon>Dikarya</taxon>
        <taxon>Ascomycota</taxon>
        <taxon>Pezizomycotina</taxon>
        <taxon>Eurotiomycetes</taxon>
        <taxon>Eurotiomycetidae</taxon>
        <taxon>Eurotiales</taxon>
        <taxon>Aspergillaceae</taxon>
        <taxon>Monascus</taxon>
    </lineage>
</organism>
<feature type="region of interest" description="Disordered" evidence="1">
    <location>
        <begin position="1"/>
        <end position="235"/>
    </location>
</feature>
<dbReference type="AlphaFoldDB" id="A0A507QQ41"/>
<feature type="compositionally biased region" description="Basic and acidic residues" evidence="1">
    <location>
        <begin position="209"/>
        <end position="220"/>
    </location>
</feature>
<accession>A0A507QQ41</accession>
<keyword evidence="3" id="KW-1185">Reference proteome</keyword>
<feature type="compositionally biased region" description="Polar residues" evidence="1">
    <location>
        <begin position="54"/>
        <end position="66"/>
    </location>
</feature>
<proteinExistence type="predicted"/>
<feature type="compositionally biased region" description="Basic and acidic residues" evidence="1">
    <location>
        <begin position="166"/>
        <end position="176"/>
    </location>
</feature>
<reference evidence="2 3" key="1">
    <citation type="submission" date="2019-06" db="EMBL/GenBank/DDBJ databases">
        <title>Wine fermentation using esterase from Monascus purpureus.</title>
        <authorList>
            <person name="Geng C."/>
            <person name="Zhang Y."/>
        </authorList>
    </citation>
    <scope>NUCLEOTIDE SEQUENCE [LARGE SCALE GENOMIC DNA]</scope>
    <source>
        <strain evidence="2">HQ1</strain>
    </source>
</reference>
<name>A0A507QQ41_MONPU</name>
<sequence length="235" mass="25343">MTLTSLPDAVVGPRRQPYSYPGPIPIPPIASQSQYEHPPVGGPLSPYPDRNRASVPTSWPSMNRSTLPLPRDRGASYPESPVRLPPILPALSSTGPGPIPNAGFVPRFSDPYPGPRWSWSSRGSDIFGREDQNQSQGHVQSRPPSQVGTVESVSPRTQLSQSQTYDMRHASGDPRSRHSVAISPLTVPIDLGQRLAAVTGTGSSSGEPAKPETEDNDGSRPKKRQKMSLDDIVND</sequence>
<feature type="compositionally biased region" description="Polar residues" evidence="1">
    <location>
        <begin position="133"/>
        <end position="165"/>
    </location>
</feature>
<evidence type="ECO:0000256" key="1">
    <source>
        <dbReference type="SAM" id="MobiDB-lite"/>
    </source>
</evidence>
<protein>
    <submittedName>
        <fullName evidence="2">Uncharacterized protein</fullName>
    </submittedName>
</protein>
<gene>
    <name evidence="2" type="ORF">MPDQ_001385</name>
</gene>
<dbReference type="Proteomes" id="UP000319663">
    <property type="component" value="Unassembled WGS sequence"/>
</dbReference>
<dbReference type="EMBL" id="VIFY01000137">
    <property type="protein sequence ID" value="TQB69761.1"/>
    <property type="molecule type" value="Genomic_DNA"/>
</dbReference>
<dbReference type="STRING" id="5098.A0A507QQ41"/>